<proteinExistence type="predicted"/>
<gene>
    <name evidence="1" type="ordered locus">NMO_1036</name>
</gene>
<dbReference type="KEGG" id="nmi:NMO_1036"/>
<evidence type="ECO:0000313" key="1">
    <source>
        <dbReference type="EMBL" id="CBA05988.1"/>
    </source>
</evidence>
<dbReference type="HOGENOM" id="CLU_1946509_0_0_4"/>
<dbReference type="RefSeq" id="WP_015815593.1">
    <property type="nucleotide sequence ID" value="NC_013016.1"/>
</dbReference>
<reference evidence="1 2" key="1">
    <citation type="journal article" date="2008" name="Proc. Natl. Acad. Sci. U.S.A.">
        <title>Whole-genome comparison of disease and carriage strains provides insights into virulence evolution in Neisseria meningitidis.</title>
        <authorList>
            <person name="Schoen C."/>
            <person name="Blom J."/>
            <person name="Claus H."/>
            <person name="Schramm-Glueck A."/>
            <person name="Brandt P."/>
            <person name="Mueller T."/>
            <person name="Goesmann A."/>
            <person name="Joseph B."/>
            <person name="Konietzny S."/>
            <person name="Kurzai O."/>
            <person name="Schmitt C."/>
            <person name="Friedrich T."/>
            <person name="Linke B."/>
            <person name="Vogel U."/>
            <person name="Frosch M."/>
        </authorList>
    </citation>
    <scope>NUCLEOTIDE SEQUENCE [LARGE SCALE GENOMIC DNA]</scope>
    <source>
        <strain evidence="2">alpha14</strain>
    </source>
</reference>
<dbReference type="Proteomes" id="UP000002054">
    <property type="component" value="Chromosome"/>
</dbReference>
<dbReference type="EMBL" id="AM889136">
    <property type="protein sequence ID" value="CBA05988.1"/>
    <property type="molecule type" value="Genomic_DNA"/>
</dbReference>
<evidence type="ECO:0000313" key="2">
    <source>
        <dbReference type="Proteomes" id="UP000002054"/>
    </source>
</evidence>
<accession>C6S743</accession>
<dbReference type="AlphaFoldDB" id="C6S743"/>
<organism evidence="1 2">
    <name type="scientific">Neisseria meningitidis (strain alpha14)</name>
    <dbReference type="NCBI Taxonomy" id="662598"/>
    <lineage>
        <taxon>Bacteria</taxon>
        <taxon>Pseudomonadati</taxon>
        <taxon>Pseudomonadota</taxon>
        <taxon>Betaproteobacteria</taxon>
        <taxon>Neisseriales</taxon>
        <taxon>Neisseriaceae</taxon>
        <taxon>Neisseria</taxon>
    </lineage>
</organism>
<protein>
    <submittedName>
        <fullName evidence="1">Uncharacterized protein</fullName>
    </submittedName>
</protein>
<name>C6S743_NEIML</name>
<sequence>MRHKTGVAMAFEQMGQFVDDDVLSGADTRTAPLGGNTLMCRFLIAFLRISTFRLPIFILSSVFRVPDNQLKHCINIQPFFINERLKLDFKAFLLHFVGEITIQFVCLFEWHDQAVLPNQYLGYSQLKTK</sequence>